<dbReference type="PANTHER" id="PTHR11266">
    <property type="entry name" value="PEROXISOMAL MEMBRANE PROTEIN 2, PXMP2 MPV17"/>
    <property type="match status" value="1"/>
</dbReference>
<keyword evidence="4" id="KW-1133">Transmembrane helix</keyword>
<evidence type="ECO:0000256" key="2">
    <source>
        <dbReference type="ARBA" id="ARBA00006824"/>
    </source>
</evidence>
<keyword evidence="9" id="KW-1185">Reference proteome</keyword>
<reference evidence="8" key="2">
    <citation type="submission" date="2022-06" db="UniProtKB">
        <authorList>
            <consortium name="EnsemblMetazoa"/>
        </authorList>
    </citation>
    <scope>IDENTIFICATION</scope>
</reference>
<name>A0A8R1WBX9_ACYPI</name>
<dbReference type="OrthoDB" id="430207at2759"/>
<keyword evidence="5" id="KW-0472">Membrane</keyword>
<evidence type="ECO:0000256" key="7">
    <source>
        <dbReference type="RuleBase" id="RU363053"/>
    </source>
</evidence>
<dbReference type="PANTHER" id="PTHR11266:SF17">
    <property type="entry name" value="PROTEIN MPV17"/>
    <property type="match status" value="1"/>
</dbReference>
<proteinExistence type="inferred from homology"/>
<keyword evidence="3" id="KW-0812">Transmembrane</keyword>
<evidence type="ECO:0000256" key="3">
    <source>
        <dbReference type="ARBA" id="ARBA00022692"/>
    </source>
</evidence>
<dbReference type="GeneID" id="100569462"/>
<dbReference type="KEGG" id="api:100569462"/>
<dbReference type="AlphaFoldDB" id="A0A8R1WBX9"/>
<comment type="subcellular location">
    <subcellularLocation>
        <location evidence="1">Membrane</location>
        <topology evidence="1">Multi-pass membrane protein</topology>
    </subcellularLocation>
</comment>
<dbReference type="RefSeq" id="XP_003247108.1">
    <property type="nucleotide sequence ID" value="XM_003247060.3"/>
</dbReference>
<dbReference type="GO" id="GO:0005739">
    <property type="term" value="C:mitochondrion"/>
    <property type="evidence" value="ECO:0007669"/>
    <property type="project" value="TreeGrafter"/>
</dbReference>
<accession>A0A8R1WBX9</accession>
<sequence>MAVLINSYRFCNQKYPIRTNLIQTGIMFGLGDLIAQSAVERRKPEDIDWLRTVRYASIGCALGPSLTMWYRTLDRLGTEITVPIVTKKILVDQLVASPIITASIMTMSRVFSGDEWPQIQKKLEDNYVKVLSTSYTIWPAVQALNFTIIPQHYRVLTVQIVSLAWNTYLSFMSVGGGKSQEP</sequence>
<organism evidence="8 9">
    <name type="scientific">Acyrthosiphon pisum</name>
    <name type="common">Pea aphid</name>
    <dbReference type="NCBI Taxonomy" id="7029"/>
    <lineage>
        <taxon>Eukaryota</taxon>
        <taxon>Metazoa</taxon>
        <taxon>Ecdysozoa</taxon>
        <taxon>Arthropoda</taxon>
        <taxon>Hexapoda</taxon>
        <taxon>Insecta</taxon>
        <taxon>Pterygota</taxon>
        <taxon>Neoptera</taxon>
        <taxon>Paraneoptera</taxon>
        <taxon>Hemiptera</taxon>
        <taxon>Sternorrhyncha</taxon>
        <taxon>Aphidomorpha</taxon>
        <taxon>Aphidoidea</taxon>
        <taxon>Aphididae</taxon>
        <taxon>Macrosiphini</taxon>
        <taxon>Acyrthosiphon</taxon>
    </lineage>
</organism>
<dbReference type="Pfam" id="PF04117">
    <property type="entry name" value="Mpv17_PMP22"/>
    <property type="match status" value="1"/>
</dbReference>
<comment type="similarity">
    <text evidence="2 7">Belongs to the peroxisomal membrane protein PXMP2/4 family.</text>
</comment>
<evidence type="ECO:0000256" key="4">
    <source>
        <dbReference type="ARBA" id="ARBA00022989"/>
    </source>
</evidence>
<dbReference type="EnsemblMetazoa" id="XM_003247060.4">
    <property type="protein sequence ID" value="XP_003247108.1"/>
    <property type="gene ID" value="LOC100569462"/>
</dbReference>
<protein>
    <recommendedName>
        <fullName evidence="6">Mitochondrial inner membrane protein Mpv17</fullName>
    </recommendedName>
</protein>
<evidence type="ECO:0000256" key="5">
    <source>
        <dbReference type="ARBA" id="ARBA00023136"/>
    </source>
</evidence>
<evidence type="ECO:0000256" key="1">
    <source>
        <dbReference type="ARBA" id="ARBA00004141"/>
    </source>
</evidence>
<dbReference type="Proteomes" id="UP000007819">
    <property type="component" value="Chromosome X"/>
</dbReference>
<evidence type="ECO:0000256" key="6">
    <source>
        <dbReference type="ARBA" id="ARBA00049743"/>
    </source>
</evidence>
<dbReference type="GO" id="GO:0016020">
    <property type="term" value="C:membrane"/>
    <property type="evidence" value="ECO:0007669"/>
    <property type="project" value="UniProtKB-SubCell"/>
</dbReference>
<reference evidence="9" key="1">
    <citation type="submission" date="2010-06" db="EMBL/GenBank/DDBJ databases">
        <authorList>
            <person name="Jiang H."/>
            <person name="Abraham K."/>
            <person name="Ali S."/>
            <person name="Alsbrooks S.L."/>
            <person name="Anim B.N."/>
            <person name="Anosike U.S."/>
            <person name="Attaway T."/>
            <person name="Bandaranaike D.P."/>
            <person name="Battles P.K."/>
            <person name="Bell S.N."/>
            <person name="Bell A.V."/>
            <person name="Beltran B."/>
            <person name="Bickham C."/>
            <person name="Bustamante Y."/>
            <person name="Caleb T."/>
            <person name="Canada A."/>
            <person name="Cardenas V."/>
            <person name="Carter K."/>
            <person name="Chacko J."/>
            <person name="Chandrabose M.N."/>
            <person name="Chavez D."/>
            <person name="Chavez A."/>
            <person name="Chen L."/>
            <person name="Chu H.-S."/>
            <person name="Claassen K.J."/>
            <person name="Cockrell R."/>
            <person name="Collins M."/>
            <person name="Cooper J.A."/>
            <person name="Cree A."/>
            <person name="Curry S.M."/>
            <person name="Da Y."/>
            <person name="Dao M.D."/>
            <person name="Das B."/>
            <person name="Davila M.-L."/>
            <person name="Davy-Carroll L."/>
            <person name="Denson S."/>
            <person name="Dinh H."/>
            <person name="Ebong V.E."/>
            <person name="Edwards J.R."/>
            <person name="Egan A."/>
            <person name="El-Daye J."/>
            <person name="Escobedo L."/>
            <person name="Fernandez S."/>
            <person name="Fernando P.R."/>
            <person name="Flagg N."/>
            <person name="Forbes L.D."/>
            <person name="Fowler R.G."/>
            <person name="Fu Q."/>
            <person name="Gabisi R.A."/>
            <person name="Ganer J."/>
            <person name="Garbino Pronczuk A."/>
            <person name="Garcia R.M."/>
            <person name="Garner T."/>
            <person name="Garrett T.E."/>
            <person name="Gonzalez D.A."/>
            <person name="Hamid H."/>
            <person name="Hawkins E.S."/>
            <person name="Hirani K."/>
            <person name="Hogues M.E."/>
            <person name="Hollins B."/>
            <person name="Hsiao C.-H."/>
            <person name="Jabil R."/>
            <person name="James M.L."/>
            <person name="Jhangiani S.N."/>
            <person name="Johnson B."/>
            <person name="Johnson Q."/>
            <person name="Joshi V."/>
            <person name="Kalu J.B."/>
            <person name="Kam C."/>
            <person name="Kashfia A."/>
            <person name="Keebler J."/>
            <person name="Kisamo H."/>
            <person name="Kovar C.L."/>
            <person name="Lago L.A."/>
            <person name="Lai C.-Y."/>
            <person name="Laidlaw J."/>
            <person name="Lara F."/>
            <person name="Le T.-K."/>
            <person name="Lee S.L."/>
            <person name="Legall F.H."/>
            <person name="Lemon S.J."/>
            <person name="Lewis L.R."/>
            <person name="Li B."/>
            <person name="Liu Y."/>
            <person name="Liu Y.-S."/>
            <person name="Lopez J."/>
            <person name="Lozado R.J."/>
            <person name="Lu J."/>
            <person name="Madu R.C."/>
            <person name="Maheshwari M."/>
            <person name="Maheshwari R."/>
            <person name="Malloy K."/>
            <person name="Martinez E."/>
            <person name="Mathew T."/>
            <person name="Mercado I.C."/>
            <person name="Mercado C."/>
            <person name="Meyer B."/>
            <person name="Montgomery K."/>
            <person name="Morgan M.B."/>
            <person name="Munidasa M."/>
            <person name="Nazareth L.V."/>
            <person name="Nelson J."/>
            <person name="Ng B.M."/>
            <person name="Nguyen N.B."/>
            <person name="Nguyen P.Q."/>
            <person name="Nguyen T."/>
            <person name="Obregon M."/>
            <person name="Okwuonu G.O."/>
            <person name="Onwere C.G."/>
            <person name="Orozco G."/>
            <person name="Parra A."/>
            <person name="Patel S."/>
            <person name="Patil S."/>
            <person name="Perez A."/>
            <person name="Perez Y."/>
            <person name="Pham C."/>
            <person name="Primus E.L."/>
            <person name="Pu L.-L."/>
            <person name="Puazo M."/>
            <person name="Qin X."/>
            <person name="Quiroz J.B."/>
            <person name="Reese J."/>
            <person name="Richards S."/>
            <person name="Rives C.M."/>
            <person name="Robberts R."/>
            <person name="Ruiz S.J."/>
            <person name="Ruiz M.J."/>
            <person name="Santibanez J."/>
            <person name="Schneider B.W."/>
            <person name="Sisson I."/>
            <person name="Smith M."/>
            <person name="Sodergren E."/>
            <person name="Song X.-Z."/>
            <person name="Song B.B."/>
            <person name="Summersgill H."/>
            <person name="Thelus R."/>
            <person name="Thornton R.D."/>
            <person name="Trejos Z.Y."/>
            <person name="Usmani K."/>
            <person name="Vattathil S."/>
            <person name="Villasana D."/>
            <person name="Walker D.L."/>
            <person name="Wang S."/>
            <person name="Wang K."/>
            <person name="White C.S."/>
            <person name="Williams A.C."/>
            <person name="Williamson J."/>
            <person name="Wilson K."/>
            <person name="Woghiren I.O."/>
            <person name="Woodworth J.R."/>
            <person name="Worley K.C."/>
            <person name="Wright R.A."/>
            <person name="Wu W."/>
            <person name="Young L."/>
            <person name="Zhang L."/>
            <person name="Zhang J."/>
            <person name="Zhu Y."/>
            <person name="Muzny D.M."/>
            <person name="Weinstock G."/>
            <person name="Gibbs R.A."/>
        </authorList>
    </citation>
    <scope>NUCLEOTIDE SEQUENCE [LARGE SCALE GENOMIC DNA]</scope>
    <source>
        <strain evidence="9">LSR1</strain>
    </source>
</reference>
<evidence type="ECO:0000313" key="9">
    <source>
        <dbReference type="Proteomes" id="UP000007819"/>
    </source>
</evidence>
<dbReference type="InterPro" id="IPR007248">
    <property type="entry name" value="Mpv17_PMP22"/>
</dbReference>
<evidence type="ECO:0000313" key="8">
    <source>
        <dbReference type="EnsemblMetazoa" id="XP_003247108.1"/>
    </source>
</evidence>